<sequence length="108" mass="12319">MSTNLVLRADQQSLWLCFEPWATEYTALPGTTIVIRFHNETPVEVAHHRDGMTFFTLGRHPDLYAEDGTPVEIYSEYLPETPKGVPISGFRFIMEAVPPVRSEPDRLN</sequence>
<organism evidence="1 2">
    <name type="scientific">Lentzea tibetensis</name>
    <dbReference type="NCBI Taxonomy" id="2591470"/>
    <lineage>
        <taxon>Bacteria</taxon>
        <taxon>Bacillati</taxon>
        <taxon>Actinomycetota</taxon>
        <taxon>Actinomycetes</taxon>
        <taxon>Pseudonocardiales</taxon>
        <taxon>Pseudonocardiaceae</taxon>
        <taxon>Lentzea</taxon>
    </lineage>
</organism>
<proteinExistence type="predicted"/>
<keyword evidence="2" id="KW-1185">Reference proteome</keyword>
<dbReference type="AlphaFoldDB" id="A0A563EIG4"/>
<dbReference type="OrthoDB" id="3689642at2"/>
<dbReference type="Proteomes" id="UP000316639">
    <property type="component" value="Unassembled WGS sequence"/>
</dbReference>
<comment type="caution">
    <text evidence="1">The sequence shown here is derived from an EMBL/GenBank/DDBJ whole genome shotgun (WGS) entry which is preliminary data.</text>
</comment>
<reference evidence="1 2" key="1">
    <citation type="submission" date="2019-07" db="EMBL/GenBank/DDBJ databases">
        <title>Lentzea xizangensis sp. nov., isolated from Qinghai-Tibetan Plateau Soils.</title>
        <authorList>
            <person name="Huang J."/>
        </authorList>
    </citation>
    <scope>NUCLEOTIDE SEQUENCE [LARGE SCALE GENOMIC DNA]</scope>
    <source>
        <strain evidence="1 2">FXJ1.1311</strain>
    </source>
</reference>
<evidence type="ECO:0000313" key="2">
    <source>
        <dbReference type="Proteomes" id="UP000316639"/>
    </source>
</evidence>
<dbReference type="RefSeq" id="WP_146358612.1">
    <property type="nucleotide sequence ID" value="NZ_VOBR01000032.1"/>
</dbReference>
<evidence type="ECO:0000313" key="1">
    <source>
        <dbReference type="EMBL" id="TWP46481.1"/>
    </source>
</evidence>
<dbReference type="EMBL" id="VOBR01000032">
    <property type="protein sequence ID" value="TWP46481.1"/>
    <property type="molecule type" value="Genomic_DNA"/>
</dbReference>
<protein>
    <submittedName>
        <fullName evidence="1">Uncharacterized protein</fullName>
    </submittedName>
</protein>
<gene>
    <name evidence="1" type="ORF">FKR81_35545</name>
</gene>
<accession>A0A563EIG4</accession>
<name>A0A563EIG4_9PSEU</name>